<feature type="compositionally biased region" description="Low complexity" evidence="6">
    <location>
        <begin position="573"/>
        <end position="584"/>
    </location>
</feature>
<evidence type="ECO:0000256" key="4">
    <source>
        <dbReference type="ARBA" id="ARBA00023306"/>
    </source>
</evidence>
<feature type="compositionally biased region" description="Low complexity" evidence="6">
    <location>
        <begin position="451"/>
        <end position="466"/>
    </location>
</feature>
<evidence type="ECO:0000256" key="3">
    <source>
        <dbReference type="ARBA" id="ARBA00023127"/>
    </source>
</evidence>
<feature type="compositionally biased region" description="Acidic residues" evidence="6">
    <location>
        <begin position="479"/>
        <end position="491"/>
    </location>
</feature>
<evidence type="ECO:0000256" key="1">
    <source>
        <dbReference type="ARBA" id="ARBA00008742"/>
    </source>
</evidence>
<keyword evidence="10" id="KW-1185">Reference proteome</keyword>
<feature type="region of interest" description="Disordered" evidence="6">
    <location>
        <begin position="521"/>
        <end position="618"/>
    </location>
</feature>
<reference evidence="9 10" key="1">
    <citation type="journal article" date="2018" name="Mol. Biol. Evol.">
        <title>Broad Genomic Sampling Reveals a Smut Pathogenic Ancestry of the Fungal Clade Ustilaginomycotina.</title>
        <authorList>
            <person name="Kijpornyongpan T."/>
            <person name="Mondo S.J."/>
            <person name="Barry K."/>
            <person name="Sandor L."/>
            <person name="Lee J."/>
            <person name="Lipzen A."/>
            <person name="Pangilinan J."/>
            <person name="LaButti K."/>
            <person name="Hainaut M."/>
            <person name="Henrissat B."/>
            <person name="Grigoriev I.V."/>
            <person name="Spatafora J.W."/>
            <person name="Aime M.C."/>
        </authorList>
    </citation>
    <scope>NUCLEOTIDE SEQUENCE [LARGE SCALE GENOMIC DNA]</scope>
    <source>
        <strain evidence="9 10">MCA 5214</strain>
    </source>
</reference>
<evidence type="ECO:0000313" key="10">
    <source>
        <dbReference type="Proteomes" id="UP000245884"/>
    </source>
</evidence>
<evidence type="ECO:0000256" key="2">
    <source>
        <dbReference type="ARBA" id="ARBA00022618"/>
    </source>
</evidence>
<evidence type="ECO:0000256" key="6">
    <source>
        <dbReference type="SAM" id="MobiDB-lite"/>
    </source>
</evidence>
<dbReference type="Pfam" id="PF02984">
    <property type="entry name" value="Cyclin_C"/>
    <property type="match status" value="1"/>
</dbReference>
<feature type="domain" description="Cyclin C-terminal" evidence="8">
    <location>
        <begin position="280"/>
        <end position="408"/>
    </location>
</feature>
<feature type="region of interest" description="Disordered" evidence="6">
    <location>
        <begin position="94"/>
        <end position="117"/>
    </location>
</feature>
<feature type="compositionally biased region" description="Polar residues" evidence="6">
    <location>
        <begin position="14"/>
        <end position="29"/>
    </location>
</feature>
<dbReference type="Pfam" id="PF00134">
    <property type="entry name" value="Cyclin_N"/>
    <property type="match status" value="1"/>
</dbReference>
<dbReference type="SMART" id="SM00385">
    <property type="entry name" value="CYCLIN"/>
    <property type="match status" value="2"/>
</dbReference>
<dbReference type="GO" id="GO:0019887">
    <property type="term" value="F:protein kinase regulator activity"/>
    <property type="evidence" value="ECO:0007669"/>
    <property type="project" value="UniProtKB-ARBA"/>
</dbReference>
<feature type="compositionally biased region" description="Polar residues" evidence="6">
    <location>
        <begin position="550"/>
        <end position="559"/>
    </location>
</feature>
<keyword evidence="4" id="KW-0131">Cell cycle</keyword>
<dbReference type="SUPFAM" id="SSF47954">
    <property type="entry name" value="Cyclin-like"/>
    <property type="match status" value="2"/>
</dbReference>
<feature type="compositionally biased region" description="Low complexity" evidence="6">
    <location>
        <begin position="45"/>
        <end position="59"/>
    </location>
</feature>
<dbReference type="GO" id="GO:0044843">
    <property type="term" value="P:cell cycle G1/S phase transition"/>
    <property type="evidence" value="ECO:0007669"/>
    <property type="project" value="UniProtKB-ARBA"/>
</dbReference>
<protein>
    <submittedName>
        <fullName evidence="9">Uncharacterized protein</fullName>
    </submittedName>
</protein>
<comment type="similarity">
    <text evidence="1 5">Belongs to the cyclin family.</text>
</comment>
<dbReference type="SMART" id="SM01332">
    <property type="entry name" value="Cyclin_C"/>
    <property type="match status" value="1"/>
</dbReference>
<feature type="region of interest" description="Disordered" evidence="6">
    <location>
        <begin position="1"/>
        <end position="61"/>
    </location>
</feature>
<dbReference type="GO" id="GO:0051301">
    <property type="term" value="P:cell division"/>
    <property type="evidence" value="ECO:0007669"/>
    <property type="project" value="UniProtKB-KW"/>
</dbReference>
<dbReference type="InterPro" id="IPR048258">
    <property type="entry name" value="Cyclins_cyclin-box"/>
</dbReference>
<evidence type="ECO:0000259" key="8">
    <source>
        <dbReference type="SMART" id="SM01332"/>
    </source>
</evidence>
<dbReference type="CDD" id="cd20537">
    <property type="entry name" value="CYCLIN_CCNO-like_rpt2"/>
    <property type="match status" value="1"/>
</dbReference>
<feature type="domain" description="Cyclin-like" evidence="7">
    <location>
        <begin position="284"/>
        <end position="380"/>
    </location>
</feature>
<dbReference type="InterPro" id="IPR004367">
    <property type="entry name" value="Cyclin_C-dom"/>
</dbReference>
<dbReference type="GO" id="GO:0051726">
    <property type="term" value="P:regulation of cell cycle"/>
    <property type="evidence" value="ECO:0007669"/>
    <property type="project" value="UniProtKB-ARBA"/>
</dbReference>
<feature type="region of interest" description="Disordered" evidence="6">
    <location>
        <begin position="448"/>
        <end position="495"/>
    </location>
</feature>
<dbReference type="STRING" id="1569628.A0A316UQ80"/>
<dbReference type="PROSITE" id="PS51257">
    <property type="entry name" value="PROKAR_LIPOPROTEIN"/>
    <property type="match status" value="1"/>
</dbReference>
<feature type="compositionally biased region" description="Low complexity" evidence="6">
    <location>
        <begin position="591"/>
        <end position="618"/>
    </location>
</feature>
<dbReference type="AlphaFoldDB" id="A0A316UQ80"/>
<dbReference type="PROSITE" id="PS00292">
    <property type="entry name" value="CYCLINS"/>
    <property type="match status" value="1"/>
</dbReference>
<dbReference type="GeneID" id="37026567"/>
<accession>A0A316UQ80</accession>
<feature type="compositionally biased region" description="Low complexity" evidence="6">
    <location>
        <begin position="104"/>
        <end position="117"/>
    </location>
</feature>
<dbReference type="EMBL" id="KZ819668">
    <property type="protein sequence ID" value="PWN27459.1"/>
    <property type="molecule type" value="Genomic_DNA"/>
</dbReference>
<evidence type="ECO:0000313" key="9">
    <source>
        <dbReference type="EMBL" id="PWN27459.1"/>
    </source>
</evidence>
<dbReference type="InterPro" id="IPR039361">
    <property type="entry name" value="Cyclin"/>
</dbReference>
<dbReference type="InterPro" id="IPR013763">
    <property type="entry name" value="Cyclin-like_dom"/>
</dbReference>
<dbReference type="OrthoDB" id="5590282at2759"/>
<keyword evidence="2" id="KW-0132">Cell division</keyword>
<gene>
    <name evidence="9" type="ORF">BDZ90DRAFT_227220</name>
</gene>
<dbReference type="PANTHER" id="PTHR10177">
    <property type="entry name" value="CYCLINS"/>
    <property type="match status" value="1"/>
</dbReference>
<evidence type="ECO:0000256" key="5">
    <source>
        <dbReference type="RuleBase" id="RU000383"/>
    </source>
</evidence>
<evidence type="ECO:0000259" key="7">
    <source>
        <dbReference type="SMART" id="SM00385"/>
    </source>
</evidence>
<sequence>MSTSIRATDYDGATASNSTGMPASASACSLSAHRLPVPYHRRSDSANSSTSSNSSNSTAVAGLSARTNSLKRLGSASPSKQHAAVLLAAKRASMRGTPSKAAPSSFGSSSSSSGSSSALPVPIIVAPAPTPTPKPSASRSILMEDDYQEEVVAHMHSLEAKTLPNLELMNAQPELRWFMRPYLVDFLLEIHQTFRLRPETLYLTMNIVDRYVSKRIVFKRHYQLVGSAALLIATKYEDAKDRVPTVADLSSMCCQAYDESAFLQMEGHILQTLGWQLGHPTAEAWMRMLCREEDGRTQSVARFLMELTLYHRDFIGVAPSVIAAGALMLSRFVCQSNVTPLGMQTQQQQAGAREMTTSTWMGADVDEVASVAQMIDGIVAANLQEISATLVKKYGYQHFFAASTVVRSFYLTRMAAQKAAAARLLPAHSLRDGSAKQADEEDIDADCTMASSSSSSFSSGESTPSSMASTPSRSRDQELSDDDDEDDDEDMPVTPLSLTALHDPLAAAAVNMESPTMARVKAAAAPHYQQQASRHAPSKSLLTTTSTQQRPCMSGSQSMPRLPSFLAVNKASQPQHTNQPTQHPSAAMMKPSTSSSSLLPTSRSRSRLTLRNNPSWQT</sequence>
<dbReference type="FunFam" id="1.10.472.10:FF:000010">
    <property type="entry name" value="G1/S-specific cyclin Cln1"/>
    <property type="match status" value="1"/>
</dbReference>
<name>A0A316UQ80_9BASI</name>
<feature type="compositionally biased region" description="Low complexity" evidence="6">
    <location>
        <begin position="540"/>
        <end position="549"/>
    </location>
</feature>
<organism evidence="9 10">
    <name type="scientific">Jaminaea rosea</name>
    <dbReference type="NCBI Taxonomy" id="1569628"/>
    <lineage>
        <taxon>Eukaryota</taxon>
        <taxon>Fungi</taxon>
        <taxon>Dikarya</taxon>
        <taxon>Basidiomycota</taxon>
        <taxon>Ustilaginomycotina</taxon>
        <taxon>Exobasidiomycetes</taxon>
        <taxon>Microstromatales</taxon>
        <taxon>Microstromatales incertae sedis</taxon>
        <taxon>Jaminaea</taxon>
    </lineage>
</organism>
<dbReference type="InterPro" id="IPR006671">
    <property type="entry name" value="Cyclin_N"/>
</dbReference>
<keyword evidence="3 5" id="KW-0195">Cyclin</keyword>
<proteinExistence type="inferred from homology"/>
<dbReference type="InterPro" id="IPR036915">
    <property type="entry name" value="Cyclin-like_sf"/>
</dbReference>
<dbReference type="RefSeq" id="XP_025362071.1">
    <property type="nucleotide sequence ID" value="XM_025504744.1"/>
</dbReference>
<dbReference type="Gene3D" id="1.10.472.10">
    <property type="entry name" value="Cyclin-like"/>
    <property type="match status" value="2"/>
</dbReference>
<feature type="domain" description="Cyclin-like" evidence="7">
    <location>
        <begin position="185"/>
        <end position="271"/>
    </location>
</feature>
<dbReference type="Proteomes" id="UP000245884">
    <property type="component" value="Unassembled WGS sequence"/>
</dbReference>